<accession>A0A2A8PVJ5</accession>
<dbReference type="Proteomes" id="UP000220635">
    <property type="component" value="Unassembled WGS sequence"/>
</dbReference>
<sequence>MKTQGVSIKTFLVFFIPYTILTTFKLAVRKYIHFYNHQRFQKKFNNLSPYKYKNRVA</sequence>
<feature type="transmembrane region" description="Helical" evidence="1">
    <location>
        <begin position="6"/>
        <end position="28"/>
    </location>
</feature>
<keyword evidence="1" id="KW-0812">Transmembrane</keyword>
<gene>
    <name evidence="3" type="ORF">CN425_13635</name>
</gene>
<feature type="domain" description="Integrase catalytic" evidence="2">
    <location>
        <begin position="13"/>
        <end position="55"/>
    </location>
</feature>
<dbReference type="Pfam" id="PF13333">
    <property type="entry name" value="rve_2"/>
    <property type="match status" value="1"/>
</dbReference>
<evidence type="ECO:0000256" key="1">
    <source>
        <dbReference type="SAM" id="Phobius"/>
    </source>
</evidence>
<keyword evidence="1" id="KW-1133">Transmembrane helix</keyword>
<keyword evidence="1" id="KW-0472">Membrane</keyword>
<dbReference type="GO" id="GO:0015074">
    <property type="term" value="P:DNA integration"/>
    <property type="evidence" value="ECO:0007669"/>
    <property type="project" value="InterPro"/>
</dbReference>
<dbReference type="AlphaFoldDB" id="A0A2A8PVJ5"/>
<evidence type="ECO:0000313" key="4">
    <source>
        <dbReference type="Proteomes" id="UP000220635"/>
    </source>
</evidence>
<proteinExistence type="predicted"/>
<evidence type="ECO:0000313" key="3">
    <source>
        <dbReference type="EMBL" id="PEW01125.1"/>
    </source>
</evidence>
<dbReference type="EMBL" id="NTWE01000025">
    <property type="protein sequence ID" value="PEW01125.1"/>
    <property type="molecule type" value="Genomic_DNA"/>
</dbReference>
<protein>
    <recommendedName>
        <fullName evidence="2">Integrase catalytic domain-containing protein</fullName>
    </recommendedName>
</protein>
<comment type="caution">
    <text evidence="3">The sequence shown here is derived from an EMBL/GenBank/DDBJ whole genome shotgun (WGS) entry which is preliminary data.</text>
</comment>
<name>A0A2A8PVJ5_BACCE</name>
<reference evidence="3 4" key="1">
    <citation type="submission" date="2017-09" db="EMBL/GenBank/DDBJ databases">
        <title>Large-scale bioinformatics analysis of Bacillus genomes uncovers conserved roles of natural products in bacterial physiology.</title>
        <authorList>
            <consortium name="Agbiome Team Llc"/>
            <person name="Bleich R.M."/>
            <person name="Grubbs K.J."/>
            <person name="Santa Maria K.C."/>
            <person name="Allen S.E."/>
            <person name="Farag S."/>
            <person name="Shank E.A."/>
            <person name="Bowers A."/>
        </authorList>
    </citation>
    <scope>NUCLEOTIDE SEQUENCE [LARGE SCALE GENOMIC DNA]</scope>
    <source>
        <strain evidence="3 4">AFS010695</strain>
    </source>
</reference>
<evidence type="ECO:0000259" key="2">
    <source>
        <dbReference type="Pfam" id="PF13333"/>
    </source>
</evidence>
<dbReference type="OrthoDB" id="2937224at2"/>
<organism evidence="3 4">
    <name type="scientific">Bacillus cereus</name>
    <dbReference type="NCBI Taxonomy" id="1396"/>
    <lineage>
        <taxon>Bacteria</taxon>
        <taxon>Bacillati</taxon>
        <taxon>Bacillota</taxon>
        <taxon>Bacilli</taxon>
        <taxon>Bacillales</taxon>
        <taxon>Bacillaceae</taxon>
        <taxon>Bacillus</taxon>
        <taxon>Bacillus cereus group</taxon>
    </lineage>
</organism>
<dbReference type="InterPro" id="IPR001584">
    <property type="entry name" value="Integrase_cat-core"/>
</dbReference>